<protein>
    <submittedName>
        <fullName evidence="5">Methionine synthase</fullName>
        <ecNumber evidence="5">2.1.1.13</ecNumber>
    </submittedName>
</protein>
<dbReference type="InterPro" id="IPR038071">
    <property type="entry name" value="UROD/MetE-like_sf"/>
</dbReference>
<dbReference type="Proteomes" id="UP000825933">
    <property type="component" value="Unassembled WGS sequence"/>
</dbReference>
<dbReference type="NCBIfam" id="NF002119">
    <property type="entry name" value="PRK00957.1"/>
    <property type="match status" value="1"/>
</dbReference>
<dbReference type="RefSeq" id="WP_223791220.1">
    <property type="nucleotide sequence ID" value="NZ_JAIOUQ010000007.1"/>
</dbReference>
<dbReference type="PANTHER" id="PTHR30519">
    <property type="entry name" value="5-METHYLTETRAHYDROPTEROYLTRIGLUTAMATE--HOMOCYSTEINE METHYLTRANSFERASE"/>
    <property type="match status" value="1"/>
</dbReference>
<evidence type="ECO:0000313" key="5">
    <source>
        <dbReference type="EMBL" id="MBZ2165613.1"/>
    </source>
</evidence>
<dbReference type="Gene3D" id="3.20.20.210">
    <property type="match status" value="1"/>
</dbReference>
<name>A0A8T5UXR8_9EURY</name>
<evidence type="ECO:0000259" key="4">
    <source>
        <dbReference type="Pfam" id="PF01717"/>
    </source>
</evidence>
<evidence type="ECO:0000256" key="1">
    <source>
        <dbReference type="ARBA" id="ARBA00001947"/>
    </source>
</evidence>
<organism evidence="5 6">
    <name type="scientific">Methanobacterium spitsbergense</name>
    <dbReference type="NCBI Taxonomy" id="2874285"/>
    <lineage>
        <taxon>Archaea</taxon>
        <taxon>Methanobacteriati</taxon>
        <taxon>Methanobacteriota</taxon>
        <taxon>Methanomada group</taxon>
        <taxon>Methanobacteria</taxon>
        <taxon>Methanobacteriales</taxon>
        <taxon>Methanobacteriaceae</taxon>
        <taxon>Methanobacterium</taxon>
    </lineage>
</organism>
<evidence type="ECO:0000256" key="3">
    <source>
        <dbReference type="ARBA" id="ARBA00022833"/>
    </source>
</evidence>
<evidence type="ECO:0000256" key="2">
    <source>
        <dbReference type="ARBA" id="ARBA00022723"/>
    </source>
</evidence>
<dbReference type="AlphaFoldDB" id="A0A8T5UXR8"/>
<dbReference type="Pfam" id="PF01717">
    <property type="entry name" value="Meth_synt_2"/>
    <property type="match status" value="1"/>
</dbReference>
<keyword evidence="2" id="KW-0479">Metal-binding</keyword>
<dbReference type="InterPro" id="IPR002629">
    <property type="entry name" value="Met_Synth_C/arc"/>
</dbReference>
<dbReference type="EC" id="2.1.1.13" evidence="5"/>
<dbReference type="SUPFAM" id="SSF51726">
    <property type="entry name" value="UROD/MetE-like"/>
    <property type="match status" value="1"/>
</dbReference>
<dbReference type="EMBL" id="JAIOUQ010000007">
    <property type="protein sequence ID" value="MBZ2165613.1"/>
    <property type="molecule type" value="Genomic_DNA"/>
</dbReference>
<keyword evidence="5" id="KW-0808">Transferase</keyword>
<sequence length="328" mass="35780">MLTTVVGSYPAQPKKPQSIGSKIANVFGSYDQYIPALELAVEDQINAGIDIISDGQVRGDMIEIFAENIIGMGVEEGVPKILGKIRPANYSPGASDLKLALKTAQSISADFKYPNKIESKLFKKNALNTNFKGIKGIITGPTTLVLSCRIEGFYNKDKKEEIITDMAIALKTEANELQNAGAAIIQIDEPFLSTGVADLNTAKKALKIITEDLNVPVSMHVCGDIGKILNDLLKFPVQIIDCEFAGIPSNINSLEQEYNGSKKIGFGCIDTKNKDIEKVDQVKNLIKKGINIVGEENMIIDPDCGMRMLSRDTALLKLKTMKEAVEWL</sequence>
<dbReference type="GO" id="GO:0032259">
    <property type="term" value="P:methylation"/>
    <property type="evidence" value="ECO:0007669"/>
    <property type="project" value="UniProtKB-KW"/>
</dbReference>
<gene>
    <name evidence="5" type="ORF">K8N75_06125</name>
</gene>
<dbReference type="CDD" id="cd03311">
    <property type="entry name" value="CIMS_C_terminal_like"/>
    <property type="match status" value="1"/>
</dbReference>
<keyword evidence="6" id="KW-1185">Reference proteome</keyword>
<evidence type="ECO:0000313" key="6">
    <source>
        <dbReference type="Proteomes" id="UP000825933"/>
    </source>
</evidence>
<keyword evidence="3" id="KW-0862">Zinc</keyword>
<proteinExistence type="predicted"/>
<accession>A0A8T5UXR8</accession>
<comment type="caution">
    <text evidence="5">The sequence shown here is derived from an EMBL/GenBank/DDBJ whole genome shotgun (WGS) entry which is preliminary data.</text>
</comment>
<reference evidence="6" key="1">
    <citation type="journal article" date="2022" name="Microbiol. Resour. Announc.">
        <title>Draft Genome Sequence of a Methanogenic Archaeon from West Spitsbergen Permafrost.</title>
        <authorList>
            <person name="Trubitsyn V."/>
            <person name="Rivkina E."/>
            <person name="Shcherbakova V."/>
        </authorList>
    </citation>
    <scope>NUCLEOTIDE SEQUENCE [LARGE SCALE GENOMIC DNA]</scope>
    <source>
        <strain evidence="6">VT</strain>
    </source>
</reference>
<dbReference type="GO" id="GO:0008270">
    <property type="term" value="F:zinc ion binding"/>
    <property type="evidence" value="ECO:0007669"/>
    <property type="project" value="InterPro"/>
</dbReference>
<dbReference type="GO" id="GO:0008705">
    <property type="term" value="F:methionine synthase activity"/>
    <property type="evidence" value="ECO:0007669"/>
    <property type="project" value="UniProtKB-EC"/>
</dbReference>
<dbReference type="GO" id="GO:0003871">
    <property type="term" value="F:5-methyltetrahydropteroyltriglutamate-homocysteine S-methyltransferase activity"/>
    <property type="evidence" value="ECO:0007669"/>
    <property type="project" value="InterPro"/>
</dbReference>
<keyword evidence="5" id="KW-0489">Methyltransferase</keyword>
<comment type="cofactor">
    <cofactor evidence="1">
        <name>Zn(2+)</name>
        <dbReference type="ChEBI" id="CHEBI:29105"/>
    </cofactor>
</comment>
<feature type="domain" description="Cobalamin-independent methionine synthase MetE C-terminal/archaeal" evidence="4">
    <location>
        <begin position="1"/>
        <end position="325"/>
    </location>
</feature>